<comment type="caution">
    <text evidence="1">The sequence shown here is derived from an EMBL/GenBank/DDBJ whole genome shotgun (WGS) entry which is preliminary data.</text>
</comment>
<proteinExistence type="predicted"/>
<organism evidence="1 2">
    <name type="scientific">Gigaspora margarita</name>
    <dbReference type="NCBI Taxonomy" id="4874"/>
    <lineage>
        <taxon>Eukaryota</taxon>
        <taxon>Fungi</taxon>
        <taxon>Fungi incertae sedis</taxon>
        <taxon>Mucoromycota</taxon>
        <taxon>Glomeromycotina</taxon>
        <taxon>Glomeromycetes</taxon>
        <taxon>Diversisporales</taxon>
        <taxon>Gigasporaceae</taxon>
        <taxon>Gigaspora</taxon>
    </lineage>
</organism>
<feature type="non-terminal residue" evidence="1">
    <location>
        <position position="1"/>
    </location>
</feature>
<dbReference type="InterPro" id="IPR018828">
    <property type="entry name" value="RRG7"/>
</dbReference>
<dbReference type="Pfam" id="PF10356">
    <property type="entry name" value="RRG7"/>
    <property type="match status" value="1"/>
</dbReference>
<name>A0ABN7UN38_GIGMA</name>
<dbReference type="EMBL" id="CAJVQB010004489">
    <property type="protein sequence ID" value="CAG8637263.1"/>
    <property type="molecule type" value="Genomic_DNA"/>
</dbReference>
<gene>
    <name evidence="1" type="ORF">GMARGA_LOCUS8655</name>
</gene>
<dbReference type="Proteomes" id="UP000789901">
    <property type="component" value="Unassembled WGS sequence"/>
</dbReference>
<reference evidence="1 2" key="1">
    <citation type="submission" date="2021-06" db="EMBL/GenBank/DDBJ databases">
        <authorList>
            <person name="Kallberg Y."/>
            <person name="Tangrot J."/>
            <person name="Rosling A."/>
        </authorList>
    </citation>
    <scope>NUCLEOTIDE SEQUENCE [LARGE SCALE GENOMIC DNA]</scope>
    <source>
        <strain evidence="1 2">120-4 pot B 10/14</strain>
    </source>
</reference>
<evidence type="ECO:0000313" key="1">
    <source>
        <dbReference type="EMBL" id="CAG8637263.1"/>
    </source>
</evidence>
<evidence type="ECO:0000313" key="2">
    <source>
        <dbReference type="Proteomes" id="UP000789901"/>
    </source>
</evidence>
<feature type="non-terminal residue" evidence="1">
    <location>
        <position position="113"/>
    </location>
</feature>
<protein>
    <submittedName>
        <fullName evidence="1">18209_t:CDS:1</fullName>
    </submittedName>
</protein>
<keyword evidence="2" id="KW-1185">Reference proteome</keyword>
<sequence>MSERSSHVIESHLWCCSRPVMNRIHESRIESSSWPNHVFNYDYERGWSGYTLVVECKDCDKIRPKMMCEIEGVLSRYGKFETIGILVSPLKENFTKNSKDRVNSSGYNLILTD</sequence>
<accession>A0ABN7UN38</accession>